<dbReference type="PANTHER" id="PTHR37038">
    <property type="entry name" value="TRANSCRIPTIONAL REGULATOR-RELATED"/>
    <property type="match status" value="1"/>
</dbReference>
<accession>A0A2I0QRE5</accession>
<keyword evidence="3" id="KW-1185">Reference proteome</keyword>
<dbReference type="InterPro" id="IPR053163">
    <property type="entry name" value="HTH-type_regulator_Rgg"/>
</dbReference>
<evidence type="ECO:0000313" key="2">
    <source>
        <dbReference type="EMBL" id="PKR76907.1"/>
    </source>
</evidence>
<dbReference type="InterPro" id="IPR011990">
    <property type="entry name" value="TPR-like_helical_dom_sf"/>
</dbReference>
<dbReference type="RefSeq" id="WP_101332657.1">
    <property type="nucleotide sequence ID" value="NZ_PJNH01000004.1"/>
</dbReference>
<dbReference type="PROSITE" id="PS50943">
    <property type="entry name" value="HTH_CROC1"/>
    <property type="match status" value="1"/>
</dbReference>
<dbReference type="SMART" id="SM00530">
    <property type="entry name" value="HTH_XRE"/>
    <property type="match status" value="1"/>
</dbReference>
<dbReference type="SUPFAM" id="SSF48452">
    <property type="entry name" value="TPR-like"/>
    <property type="match status" value="1"/>
</dbReference>
<dbReference type="Pfam" id="PF18768">
    <property type="entry name" value="RNPP_C"/>
    <property type="match status" value="1"/>
</dbReference>
<proteinExistence type="predicted"/>
<dbReference type="GO" id="GO:0003677">
    <property type="term" value="F:DNA binding"/>
    <property type="evidence" value="ECO:0007669"/>
    <property type="project" value="InterPro"/>
</dbReference>
<dbReference type="InterPro" id="IPR041315">
    <property type="entry name" value="PlcR_TPR"/>
</dbReference>
<dbReference type="SUPFAM" id="SSF47413">
    <property type="entry name" value="lambda repressor-like DNA-binding domains"/>
    <property type="match status" value="1"/>
</dbReference>
<dbReference type="Pfam" id="PF01381">
    <property type="entry name" value="HTH_3"/>
    <property type="match status" value="1"/>
</dbReference>
<dbReference type="PANTHER" id="PTHR37038:SF14">
    <property type="entry name" value="TRANSCRIPTIONAL ACTIVATOR"/>
    <property type="match status" value="1"/>
</dbReference>
<name>A0A2I0QRE5_9BACI</name>
<gene>
    <name evidence="2" type="ORF">CEY16_13965</name>
</gene>
<sequence length="295" mass="34600">MNLDKFNSVLKQARLDAGMTQKELAEGICTQAQISKLENGDEFPSSITLHLISKKLGVDADYFFRQIESDRVDYIDEVKNIAKRFKREKDYQSLNELVTNQLKTPLVKESPEFYQYLLWNLGICEYYLNIDKVKALHLLIRSLNMRSIVINKEREAEILNSIAVILNEEGNYQFSLKVYERALEKFRRIPLVKDYTIEIRLLYGASKSSLSIGKVKKSLKFSELGIEVCKKYETLYLLGELYYQKARCLKRYGKEGAGDYFNKSIYTFLLEEKNEYAKIVEHAFVEYKYEQKNKK</sequence>
<dbReference type="Gene3D" id="1.25.40.10">
    <property type="entry name" value="Tetratricopeptide repeat domain"/>
    <property type="match status" value="1"/>
</dbReference>
<comment type="caution">
    <text evidence="2">The sequence shown here is derived from an EMBL/GenBank/DDBJ whole genome shotgun (WGS) entry which is preliminary data.</text>
</comment>
<dbReference type="InterPro" id="IPR001387">
    <property type="entry name" value="Cro/C1-type_HTH"/>
</dbReference>
<feature type="domain" description="HTH cro/C1-type" evidence="1">
    <location>
        <begin position="10"/>
        <end position="63"/>
    </location>
</feature>
<dbReference type="OrthoDB" id="1150409at2"/>
<protein>
    <submittedName>
        <fullName evidence="2">Transcriptional regulator</fullName>
    </submittedName>
</protein>
<evidence type="ECO:0000259" key="1">
    <source>
        <dbReference type="PROSITE" id="PS50943"/>
    </source>
</evidence>
<evidence type="ECO:0000313" key="3">
    <source>
        <dbReference type="Proteomes" id="UP000243524"/>
    </source>
</evidence>
<reference evidence="2 3" key="1">
    <citation type="submission" date="2017-06" db="EMBL/GenBank/DDBJ databases">
        <title>the draft geome sequence of Illustriluteabacillus marina B3227.</title>
        <authorList>
            <person name="He R.-H."/>
            <person name="Du Z.-J."/>
        </authorList>
    </citation>
    <scope>NUCLEOTIDE SEQUENCE [LARGE SCALE GENOMIC DNA]</scope>
    <source>
        <strain evidence="2 3">B3227</strain>
    </source>
</reference>
<dbReference type="Proteomes" id="UP000243524">
    <property type="component" value="Unassembled WGS sequence"/>
</dbReference>
<organism evidence="2 3">
    <name type="scientific">Halalkalibacillus sediminis</name>
    <dbReference type="NCBI Taxonomy" id="2018042"/>
    <lineage>
        <taxon>Bacteria</taxon>
        <taxon>Bacillati</taxon>
        <taxon>Bacillota</taxon>
        <taxon>Bacilli</taxon>
        <taxon>Bacillales</taxon>
        <taxon>Bacillaceae</taxon>
        <taxon>Halalkalibacillus</taxon>
    </lineage>
</organism>
<dbReference type="AlphaFoldDB" id="A0A2I0QRE5"/>
<dbReference type="CDD" id="cd00093">
    <property type="entry name" value="HTH_XRE"/>
    <property type="match status" value="1"/>
</dbReference>
<dbReference type="InterPro" id="IPR010982">
    <property type="entry name" value="Lambda_DNA-bd_dom_sf"/>
</dbReference>
<dbReference type="EMBL" id="PJNH01000004">
    <property type="protein sequence ID" value="PKR76907.1"/>
    <property type="molecule type" value="Genomic_DNA"/>
</dbReference>